<dbReference type="EMBL" id="BPQR01000019">
    <property type="protein sequence ID" value="GJE05895.1"/>
    <property type="molecule type" value="Genomic_DNA"/>
</dbReference>
<evidence type="ECO:0000259" key="1">
    <source>
        <dbReference type="Pfam" id="PF13924"/>
    </source>
</evidence>
<keyword evidence="3" id="KW-1185">Reference proteome</keyword>
<comment type="caution">
    <text evidence="2">The sequence shown here is derived from an EMBL/GenBank/DDBJ whole genome shotgun (WGS) entry which is preliminary data.</text>
</comment>
<dbReference type="RefSeq" id="WP_373319970.1">
    <property type="nucleotide sequence ID" value="NZ_BPQR01000019.1"/>
</dbReference>
<accession>A0ABQ4SRQ7</accession>
<protein>
    <recommendedName>
        <fullName evidence="1">Lipocalin-like domain-containing protein</fullName>
    </recommendedName>
</protein>
<name>A0ABQ4SRQ7_9HYPH</name>
<dbReference type="InterPro" id="IPR024311">
    <property type="entry name" value="Lipocalin-like"/>
</dbReference>
<evidence type="ECO:0000313" key="2">
    <source>
        <dbReference type="EMBL" id="GJE05895.1"/>
    </source>
</evidence>
<gene>
    <name evidence="2" type="ORF">AOPFMNJM_1201</name>
</gene>
<sequence length="189" mass="21073">MTHPRHGIRIADAPLAQGSFPIRREAARAAIGAGLSVTACLMPGAVWAQDEARVVGLWKLVSYEVEARADGTKLPAMGERPTGYVIFTPEKRVFFILTGEGRKPAESDAQRAALLQTLVSYTGRYRLDGDKWTTSVDVAWDPKWIGTEQTRSFTLEGDRLQVLTPWRVMPNWADRGETRSIVTFERAKE</sequence>
<evidence type="ECO:0000313" key="3">
    <source>
        <dbReference type="Proteomes" id="UP001055102"/>
    </source>
</evidence>
<proteinExistence type="predicted"/>
<reference evidence="2" key="2">
    <citation type="submission" date="2021-08" db="EMBL/GenBank/DDBJ databases">
        <authorList>
            <person name="Tani A."/>
            <person name="Ola A."/>
            <person name="Ogura Y."/>
            <person name="Katsura K."/>
            <person name="Hayashi T."/>
        </authorList>
    </citation>
    <scope>NUCLEOTIDE SEQUENCE</scope>
    <source>
        <strain evidence="2">LMG 23639</strain>
    </source>
</reference>
<feature type="domain" description="Lipocalin-like" evidence="1">
    <location>
        <begin position="55"/>
        <end position="187"/>
    </location>
</feature>
<dbReference type="Proteomes" id="UP001055102">
    <property type="component" value="Unassembled WGS sequence"/>
</dbReference>
<reference evidence="2" key="1">
    <citation type="journal article" date="2021" name="Front. Microbiol.">
        <title>Comprehensive Comparative Genomics and Phenotyping of Methylobacterium Species.</title>
        <authorList>
            <person name="Alessa O."/>
            <person name="Ogura Y."/>
            <person name="Fujitani Y."/>
            <person name="Takami H."/>
            <person name="Hayashi T."/>
            <person name="Sahin N."/>
            <person name="Tani A."/>
        </authorList>
    </citation>
    <scope>NUCLEOTIDE SEQUENCE</scope>
    <source>
        <strain evidence="2">LMG 23639</strain>
    </source>
</reference>
<organism evidence="2 3">
    <name type="scientific">Methylobacterium jeotgali</name>
    <dbReference type="NCBI Taxonomy" id="381630"/>
    <lineage>
        <taxon>Bacteria</taxon>
        <taxon>Pseudomonadati</taxon>
        <taxon>Pseudomonadota</taxon>
        <taxon>Alphaproteobacteria</taxon>
        <taxon>Hyphomicrobiales</taxon>
        <taxon>Methylobacteriaceae</taxon>
        <taxon>Methylobacterium</taxon>
    </lineage>
</organism>
<dbReference type="Pfam" id="PF13924">
    <property type="entry name" value="Lipocalin_5"/>
    <property type="match status" value="1"/>
</dbReference>